<sequence>MKLNLEKKVVLVTGGTRGIGKCIVEAFLAEGATVYFCSRTAAAVASVEQALTAAYPASQCHGAVVDVSDAAQLDAWVASSAAARGGVDVVVANPSTLSMADTRAAWTASFETDMMASRNLMQAAIPHLERTKGSIVSIATVSARDLDFTVPSPYGALKAALIHYTAQMARTLAPKGVRANTVSPGNVYFKGGVWEQIEHDKPEFFAGQLKANPMGRMVRPEEVADVVVFLASERASCVTGQNLNVDGGLVYRCELLK</sequence>
<dbReference type="Gene3D" id="3.40.50.720">
    <property type="entry name" value="NAD(P)-binding Rossmann-like Domain"/>
    <property type="match status" value="1"/>
</dbReference>
<organism evidence="3 4">
    <name type="scientific">Apiospora kogelbergensis</name>
    <dbReference type="NCBI Taxonomy" id="1337665"/>
    <lineage>
        <taxon>Eukaryota</taxon>
        <taxon>Fungi</taxon>
        <taxon>Dikarya</taxon>
        <taxon>Ascomycota</taxon>
        <taxon>Pezizomycotina</taxon>
        <taxon>Sordariomycetes</taxon>
        <taxon>Xylariomycetidae</taxon>
        <taxon>Amphisphaeriales</taxon>
        <taxon>Apiosporaceae</taxon>
        <taxon>Apiospora</taxon>
    </lineage>
</organism>
<name>A0AAW0R5E9_9PEZI</name>
<dbReference type="FunFam" id="3.40.50.720:FF:000084">
    <property type="entry name" value="Short-chain dehydrogenase reductase"/>
    <property type="match status" value="1"/>
</dbReference>
<dbReference type="PANTHER" id="PTHR42760:SF40">
    <property type="entry name" value="3-OXOACYL-[ACYL-CARRIER-PROTEIN] REDUCTASE, CHLOROPLASTIC"/>
    <property type="match status" value="1"/>
</dbReference>
<dbReference type="SUPFAM" id="SSF51735">
    <property type="entry name" value="NAD(P)-binding Rossmann-fold domains"/>
    <property type="match status" value="1"/>
</dbReference>
<dbReference type="PRINTS" id="PR00080">
    <property type="entry name" value="SDRFAMILY"/>
</dbReference>
<dbReference type="AlphaFoldDB" id="A0AAW0R5E9"/>
<dbReference type="Proteomes" id="UP001392437">
    <property type="component" value="Unassembled WGS sequence"/>
</dbReference>
<evidence type="ECO:0000313" key="3">
    <source>
        <dbReference type="EMBL" id="KAK8124205.1"/>
    </source>
</evidence>
<dbReference type="GO" id="GO:0016616">
    <property type="term" value="F:oxidoreductase activity, acting on the CH-OH group of donors, NAD or NADP as acceptor"/>
    <property type="evidence" value="ECO:0007669"/>
    <property type="project" value="TreeGrafter"/>
</dbReference>
<dbReference type="InterPro" id="IPR036291">
    <property type="entry name" value="NAD(P)-bd_dom_sf"/>
</dbReference>
<keyword evidence="2" id="KW-0521">NADP</keyword>
<dbReference type="PANTHER" id="PTHR42760">
    <property type="entry name" value="SHORT-CHAIN DEHYDROGENASES/REDUCTASES FAMILY MEMBER"/>
    <property type="match status" value="1"/>
</dbReference>
<evidence type="ECO:0000313" key="4">
    <source>
        <dbReference type="Proteomes" id="UP001392437"/>
    </source>
</evidence>
<dbReference type="CDD" id="cd05233">
    <property type="entry name" value="SDR_c"/>
    <property type="match status" value="1"/>
</dbReference>
<dbReference type="PRINTS" id="PR00081">
    <property type="entry name" value="GDHRDH"/>
</dbReference>
<comment type="caution">
    <text evidence="3">The sequence shown here is derived from an EMBL/GenBank/DDBJ whole genome shotgun (WGS) entry which is preliminary data.</text>
</comment>
<gene>
    <name evidence="3" type="ORF">PG999_004123</name>
</gene>
<dbReference type="GO" id="GO:0030497">
    <property type="term" value="P:fatty acid elongation"/>
    <property type="evidence" value="ECO:0007669"/>
    <property type="project" value="TreeGrafter"/>
</dbReference>
<proteinExistence type="inferred from homology"/>
<evidence type="ECO:0000256" key="1">
    <source>
        <dbReference type="ARBA" id="ARBA00006484"/>
    </source>
</evidence>
<dbReference type="InterPro" id="IPR002347">
    <property type="entry name" value="SDR_fam"/>
</dbReference>
<keyword evidence="4" id="KW-1185">Reference proteome</keyword>
<reference evidence="3 4" key="1">
    <citation type="submission" date="2023-01" db="EMBL/GenBank/DDBJ databases">
        <title>Analysis of 21 Apiospora genomes using comparative genomics revels a genus with tremendous synthesis potential of carbohydrate active enzymes and secondary metabolites.</title>
        <authorList>
            <person name="Sorensen T."/>
        </authorList>
    </citation>
    <scope>NUCLEOTIDE SEQUENCE [LARGE SCALE GENOMIC DNA]</scope>
    <source>
        <strain evidence="3 4">CBS 117206</strain>
    </source>
</reference>
<accession>A0AAW0R5E9</accession>
<dbReference type="Pfam" id="PF13561">
    <property type="entry name" value="adh_short_C2"/>
    <property type="match status" value="1"/>
</dbReference>
<protein>
    <submittedName>
        <fullName evidence="3">NAD(P)-binding protein</fullName>
    </submittedName>
</protein>
<comment type="similarity">
    <text evidence="1">Belongs to the short-chain dehydrogenases/reductases (SDR) family.</text>
</comment>
<dbReference type="EMBL" id="JAQQWP010000003">
    <property type="protein sequence ID" value="KAK8124205.1"/>
    <property type="molecule type" value="Genomic_DNA"/>
</dbReference>
<evidence type="ECO:0000256" key="2">
    <source>
        <dbReference type="ARBA" id="ARBA00022857"/>
    </source>
</evidence>